<sequence>MTRLPAVWQAQNPKGSPKKCLEASALRLEVQCQVNVPFKERDAAARFLKQPRLGPIAWLFQKYADGSFICLPHGLDSTLEQRHRPILAEEPVMKLDHAMLLLEDFSLVPQVLPRRDVRLAFRLAADTDHPAAAVTSIKAGIPAGQPRRLHLSQFCDFLVRIALAVSAKRPRPPPTLRGADVNPADQLQMFLREFGVAGAASVHLQDRVNLIFRQGDELRSHKKALLHWEYHLCKSGMDEAAKQARTFGGWSPVSSQPAPEALLSRVMQRDLSLSLTDIPSWHTLPSLALDLGSVPQGTRLGYRLLLRNRGREQLKVTAHAMGCPCVTLVYANTPICSGIPFIISVKVATDKPGPQQGVLEVCASMHAKTAPPSSHRQTIPFRVDVQENRREPCVGRNILTKQQIQELLTHQTLLTSPRRATPKSQVLSLV</sequence>
<dbReference type="AlphaFoldDB" id="A0AAW1TBH6"/>
<gene>
    <name evidence="1" type="ORF">WJX84_012060</name>
</gene>
<comment type="caution">
    <text evidence="1">The sequence shown here is derived from an EMBL/GenBank/DDBJ whole genome shotgun (WGS) entry which is preliminary data.</text>
</comment>
<dbReference type="EMBL" id="JALJOV010000130">
    <property type="protein sequence ID" value="KAK9866839.1"/>
    <property type="molecule type" value="Genomic_DNA"/>
</dbReference>
<evidence type="ECO:0000313" key="1">
    <source>
        <dbReference type="EMBL" id="KAK9866839.1"/>
    </source>
</evidence>
<evidence type="ECO:0000313" key="2">
    <source>
        <dbReference type="Proteomes" id="UP001485043"/>
    </source>
</evidence>
<dbReference type="InterPro" id="IPR011467">
    <property type="entry name" value="DUF1573"/>
</dbReference>
<name>A0AAW1TBH6_9CHLO</name>
<protein>
    <recommendedName>
        <fullName evidence="3">MSP domain-containing protein</fullName>
    </recommendedName>
</protein>
<proteinExistence type="predicted"/>
<dbReference type="Proteomes" id="UP001485043">
    <property type="component" value="Unassembled WGS sequence"/>
</dbReference>
<organism evidence="1 2">
    <name type="scientific">Apatococcus fuscideae</name>
    <dbReference type="NCBI Taxonomy" id="2026836"/>
    <lineage>
        <taxon>Eukaryota</taxon>
        <taxon>Viridiplantae</taxon>
        <taxon>Chlorophyta</taxon>
        <taxon>core chlorophytes</taxon>
        <taxon>Trebouxiophyceae</taxon>
        <taxon>Chlorellales</taxon>
        <taxon>Chlorellaceae</taxon>
        <taxon>Apatococcus</taxon>
    </lineage>
</organism>
<accession>A0AAW1TBH6</accession>
<dbReference type="Pfam" id="PF07610">
    <property type="entry name" value="DUF1573"/>
    <property type="match status" value="1"/>
</dbReference>
<evidence type="ECO:0008006" key="3">
    <source>
        <dbReference type="Google" id="ProtNLM"/>
    </source>
</evidence>
<reference evidence="1 2" key="1">
    <citation type="journal article" date="2024" name="Nat. Commun.">
        <title>Phylogenomics reveals the evolutionary origins of lichenization in chlorophyte algae.</title>
        <authorList>
            <person name="Puginier C."/>
            <person name="Libourel C."/>
            <person name="Otte J."/>
            <person name="Skaloud P."/>
            <person name="Haon M."/>
            <person name="Grisel S."/>
            <person name="Petersen M."/>
            <person name="Berrin J.G."/>
            <person name="Delaux P.M."/>
            <person name="Dal Grande F."/>
            <person name="Keller J."/>
        </authorList>
    </citation>
    <scope>NUCLEOTIDE SEQUENCE [LARGE SCALE GENOMIC DNA]</scope>
    <source>
        <strain evidence="1 2">SAG 2523</strain>
    </source>
</reference>
<keyword evidence="2" id="KW-1185">Reference proteome</keyword>